<evidence type="ECO:0000256" key="2">
    <source>
        <dbReference type="ARBA" id="ARBA00006295"/>
    </source>
</evidence>
<sequence>MLRGGTKLGIFSKGKVVNKVVLIPVSEIVSNPAQPRTLFDLEELQSLSDSIRENGILQPLTVRLNARSQYELIAGERRLKAAQIAEMKEVPCIVVETDAKQSAVLALLENIQRQDLNFFEEAKAISNLIVEWNVTQEEASKRLGKAQSTIANKLRLLRLDEKQQMKILDAGLTERHARAILKLTDPGMIDKVIYYVGAKRLNVKQTEEYIDGILKEQQKSKRKYIHVVKDVRLFLNTINRAIETMQNAGVAAKAEKREQEDCIEYIVRIPIENYKQS</sequence>
<evidence type="ECO:0000259" key="4">
    <source>
        <dbReference type="SMART" id="SM00470"/>
    </source>
</evidence>
<evidence type="ECO:0000256" key="3">
    <source>
        <dbReference type="ARBA" id="ARBA00023125"/>
    </source>
</evidence>
<feature type="domain" description="ParB-like N-terminal" evidence="4">
    <location>
        <begin position="21"/>
        <end position="111"/>
    </location>
</feature>
<dbReference type="InterPro" id="IPR041468">
    <property type="entry name" value="HTH_ParB/Spo0J"/>
</dbReference>
<protein>
    <submittedName>
        <fullName evidence="5">ParB-like protein</fullName>
    </submittedName>
</protein>
<accession>C0EA27</accession>
<dbReference type="Gene3D" id="1.10.10.2830">
    <property type="match status" value="1"/>
</dbReference>
<evidence type="ECO:0000256" key="1">
    <source>
        <dbReference type="ARBA" id="ARBA00004453"/>
    </source>
</evidence>
<dbReference type="InterPro" id="IPR036086">
    <property type="entry name" value="ParB/Sulfiredoxin_sf"/>
</dbReference>
<comment type="similarity">
    <text evidence="2">Belongs to the ParB family.</text>
</comment>
<dbReference type="SUPFAM" id="SSF110849">
    <property type="entry name" value="ParB/Sulfiredoxin"/>
    <property type="match status" value="1"/>
</dbReference>
<keyword evidence="6" id="KW-1185">Reference proteome</keyword>
<comment type="subcellular location">
    <subcellularLocation>
        <location evidence="1">Cytoplasm</location>
        <location evidence="1">Nucleoid</location>
    </subcellularLocation>
</comment>
<dbReference type="Gene3D" id="3.90.1530.30">
    <property type="match status" value="1"/>
</dbReference>
<dbReference type="FunFam" id="3.90.1530.30:FF:000001">
    <property type="entry name" value="Chromosome partitioning protein ParB"/>
    <property type="match status" value="1"/>
</dbReference>
<dbReference type="PANTHER" id="PTHR33375">
    <property type="entry name" value="CHROMOSOME-PARTITIONING PROTEIN PARB-RELATED"/>
    <property type="match status" value="1"/>
</dbReference>
<comment type="caution">
    <text evidence="5">The sequence shown here is derived from an EMBL/GenBank/DDBJ whole genome shotgun (WGS) entry which is preliminary data.</text>
</comment>
<dbReference type="Proteomes" id="UP000003340">
    <property type="component" value="Unassembled WGS sequence"/>
</dbReference>
<dbReference type="Pfam" id="PF17762">
    <property type="entry name" value="HTH_ParB"/>
    <property type="match status" value="1"/>
</dbReference>
<dbReference type="GO" id="GO:0045881">
    <property type="term" value="P:positive regulation of sporulation resulting in formation of a cellular spore"/>
    <property type="evidence" value="ECO:0007669"/>
    <property type="project" value="TreeGrafter"/>
</dbReference>
<evidence type="ECO:0000313" key="6">
    <source>
        <dbReference type="Proteomes" id="UP000003340"/>
    </source>
</evidence>
<dbReference type="STRING" id="537013.CLOSTMETH_00681"/>
<dbReference type="InterPro" id="IPR004437">
    <property type="entry name" value="ParB/RepB/Spo0J"/>
</dbReference>
<dbReference type="EMBL" id="ACEC01000026">
    <property type="protein sequence ID" value="EEG31646.1"/>
    <property type="molecule type" value="Genomic_DNA"/>
</dbReference>
<gene>
    <name evidence="5" type="ORF">CLOSTMETH_00681</name>
</gene>
<dbReference type="GO" id="GO:0003677">
    <property type="term" value="F:DNA binding"/>
    <property type="evidence" value="ECO:0007669"/>
    <property type="project" value="UniProtKB-KW"/>
</dbReference>
<keyword evidence="3" id="KW-0238">DNA-binding</keyword>
<dbReference type="SMART" id="SM00470">
    <property type="entry name" value="ParB"/>
    <property type="match status" value="1"/>
</dbReference>
<dbReference type="GO" id="GO:0009295">
    <property type="term" value="C:nucleoid"/>
    <property type="evidence" value="ECO:0007669"/>
    <property type="project" value="UniProtKB-SubCell"/>
</dbReference>
<evidence type="ECO:0000313" key="5">
    <source>
        <dbReference type="EMBL" id="EEG31646.1"/>
    </source>
</evidence>
<name>C0EA27_9FIRM</name>
<dbReference type="GO" id="GO:0005694">
    <property type="term" value="C:chromosome"/>
    <property type="evidence" value="ECO:0007669"/>
    <property type="project" value="TreeGrafter"/>
</dbReference>
<dbReference type="InterPro" id="IPR050336">
    <property type="entry name" value="Chromosome_partition/occlusion"/>
</dbReference>
<organism evidence="5 6">
    <name type="scientific">[Clostridium] methylpentosum DSM 5476</name>
    <dbReference type="NCBI Taxonomy" id="537013"/>
    <lineage>
        <taxon>Bacteria</taxon>
        <taxon>Bacillati</taxon>
        <taxon>Bacillota</taxon>
        <taxon>Clostridia</taxon>
        <taxon>Eubacteriales</taxon>
        <taxon>Oscillospiraceae</taxon>
        <taxon>Oscillospiraceae incertae sedis</taxon>
    </lineage>
</organism>
<dbReference type="InterPro" id="IPR003115">
    <property type="entry name" value="ParB_N"/>
</dbReference>
<dbReference type="NCBIfam" id="TIGR00180">
    <property type="entry name" value="parB_part"/>
    <property type="match status" value="1"/>
</dbReference>
<dbReference type="FunFam" id="1.10.10.2830:FF:000001">
    <property type="entry name" value="Chromosome partitioning protein ParB"/>
    <property type="match status" value="1"/>
</dbReference>
<dbReference type="eggNOG" id="COG1475">
    <property type="taxonomic scope" value="Bacteria"/>
</dbReference>
<dbReference type="AlphaFoldDB" id="C0EA27"/>
<proteinExistence type="inferred from homology"/>
<dbReference type="PANTHER" id="PTHR33375:SF8">
    <property type="entry name" value="NUCLEOID OCCLUSION PROTEIN"/>
    <property type="match status" value="1"/>
</dbReference>
<dbReference type="CDD" id="cd16393">
    <property type="entry name" value="SPO0J_N"/>
    <property type="match status" value="1"/>
</dbReference>
<reference evidence="5 6" key="1">
    <citation type="submission" date="2009-01" db="EMBL/GenBank/DDBJ databases">
        <authorList>
            <person name="Fulton L."/>
            <person name="Clifton S."/>
            <person name="Fulton B."/>
            <person name="Xu J."/>
            <person name="Minx P."/>
            <person name="Pepin K.H."/>
            <person name="Johnson M."/>
            <person name="Bhonagiri V."/>
            <person name="Nash W.E."/>
            <person name="Mardis E.R."/>
            <person name="Wilson R.K."/>
        </authorList>
    </citation>
    <scope>NUCLEOTIDE SEQUENCE [LARGE SCALE GENOMIC DNA]</scope>
    <source>
        <strain evidence="5 6">DSM 5476</strain>
    </source>
</reference>
<dbReference type="GO" id="GO:0007059">
    <property type="term" value="P:chromosome segregation"/>
    <property type="evidence" value="ECO:0007669"/>
    <property type="project" value="TreeGrafter"/>
</dbReference>
<reference evidence="5 6" key="2">
    <citation type="submission" date="2009-02" db="EMBL/GenBank/DDBJ databases">
        <title>Draft genome sequence of Clostridium methylpentosum (DSM 5476).</title>
        <authorList>
            <person name="Sudarsanam P."/>
            <person name="Ley R."/>
            <person name="Guruge J."/>
            <person name="Turnbaugh P.J."/>
            <person name="Mahowald M."/>
            <person name="Liep D."/>
            <person name="Gordon J."/>
        </authorList>
    </citation>
    <scope>NUCLEOTIDE SEQUENCE [LARGE SCALE GENOMIC DNA]</scope>
    <source>
        <strain evidence="5 6">DSM 5476</strain>
    </source>
</reference>
<dbReference type="Pfam" id="PF02195">
    <property type="entry name" value="ParB_N"/>
    <property type="match status" value="1"/>
</dbReference>
<dbReference type="HOGENOM" id="CLU_023853_0_1_9"/>